<accession>A0AAV6Q4F5</accession>
<gene>
    <name evidence="1" type="ORF">JOB18_037104</name>
</gene>
<comment type="caution">
    <text evidence="1">The sequence shown here is derived from an EMBL/GenBank/DDBJ whole genome shotgun (WGS) entry which is preliminary data.</text>
</comment>
<keyword evidence="2" id="KW-1185">Reference proteome</keyword>
<evidence type="ECO:0000313" key="1">
    <source>
        <dbReference type="EMBL" id="KAG7483029.1"/>
    </source>
</evidence>
<protein>
    <submittedName>
        <fullName evidence="1">Uncharacterized protein</fullName>
    </submittedName>
</protein>
<dbReference type="AlphaFoldDB" id="A0AAV6Q4F5"/>
<proteinExistence type="predicted"/>
<organism evidence="1 2">
    <name type="scientific">Solea senegalensis</name>
    <name type="common">Senegalese sole</name>
    <dbReference type="NCBI Taxonomy" id="28829"/>
    <lineage>
        <taxon>Eukaryota</taxon>
        <taxon>Metazoa</taxon>
        <taxon>Chordata</taxon>
        <taxon>Craniata</taxon>
        <taxon>Vertebrata</taxon>
        <taxon>Euteleostomi</taxon>
        <taxon>Actinopterygii</taxon>
        <taxon>Neopterygii</taxon>
        <taxon>Teleostei</taxon>
        <taxon>Neoteleostei</taxon>
        <taxon>Acanthomorphata</taxon>
        <taxon>Carangaria</taxon>
        <taxon>Pleuronectiformes</taxon>
        <taxon>Pleuronectoidei</taxon>
        <taxon>Soleidae</taxon>
        <taxon>Solea</taxon>
    </lineage>
</organism>
<name>A0AAV6Q4F5_SOLSE</name>
<evidence type="ECO:0000313" key="2">
    <source>
        <dbReference type="Proteomes" id="UP000693946"/>
    </source>
</evidence>
<dbReference type="Proteomes" id="UP000693946">
    <property type="component" value="Linkage Group LG7"/>
</dbReference>
<reference evidence="1 2" key="1">
    <citation type="journal article" date="2021" name="Sci. Rep.">
        <title>Chromosome anchoring in Senegalese sole (Solea senegalensis) reveals sex-associated markers and genome rearrangements in flatfish.</title>
        <authorList>
            <person name="Guerrero-Cozar I."/>
            <person name="Gomez-Garrido J."/>
            <person name="Berbel C."/>
            <person name="Martinez-Blanch J.F."/>
            <person name="Alioto T."/>
            <person name="Claros M.G."/>
            <person name="Gagnaire P.A."/>
            <person name="Manchado M."/>
        </authorList>
    </citation>
    <scope>NUCLEOTIDE SEQUENCE [LARGE SCALE GENOMIC DNA]</scope>
    <source>
        <strain evidence="1">Sse05_10M</strain>
    </source>
</reference>
<dbReference type="EMBL" id="JAGKHQ010000019">
    <property type="protein sequence ID" value="KAG7483029.1"/>
    <property type="molecule type" value="Genomic_DNA"/>
</dbReference>
<sequence length="102" mass="11457">MGHIDWLAGSTWRSAAILPPLIQCPYAEKTDVANDMERHTDFEPTVRGNPDGEAAVQRNGDIEVRQNLHWKAIKLNDSPECPIIFVNSTIPGRNSLHRVRIS</sequence>